<dbReference type="RefSeq" id="WP_341626612.1">
    <property type="nucleotide sequence ID" value="NZ_JBAKBA010000002.1"/>
</dbReference>
<keyword evidence="2" id="KW-1185">Reference proteome</keyword>
<dbReference type="InterPro" id="IPR036255">
    <property type="entry name" value="YgfB-like_sf"/>
</dbReference>
<accession>A0ABU9H7M2</accession>
<sequence>MPDHLNNVFMDFITFNENHKQSVNLHTPYYQLGFICSVQALPELVDLEQWLSYLWLDGVDISFDNELQAAEYAKKVLTLVSEIQNLYQQAIPLDNLNSGQWLTEQETVTDHAIQFATGFLVAIELFNDQWVLVEQDFNTQNILQTTILLLSKLAPADNIDQQHIELLAQLPEPVEILRILPQLLSNLAYNAGHSAAQNAPADL</sequence>
<organism evidence="1 2">
    <name type="scientific">Psychromonas arctica</name>
    <dbReference type="NCBI Taxonomy" id="168275"/>
    <lineage>
        <taxon>Bacteria</taxon>
        <taxon>Pseudomonadati</taxon>
        <taxon>Pseudomonadota</taxon>
        <taxon>Gammaproteobacteria</taxon>
        <taxon>Alteromonadales</taxon>
        <taxon>Psychromonadaceae</taxon>
        <taxon>Psychromonas</taxon>
    </lineage>
</organism>
<evidence type="ECO:0000313" key="1">
    <source>
        <dbReference type="EMBL" id="MEL0657864.1"/>
    </source>
</evidence>
<name>A0ABU9H7M2_9GAMM</name>
<dbReference type="Pfam" id="PF03695">
    <property type="entry name" value="UPF0149"/>
    <property type="match status" value="1"/>
</dbReference>
<dbReference type="SUPFAM" id="SSF101327">
    <property type="entry name" value="YgfB-like"/>
    <property type="match status" value="1"/>
</dbReference>
<dbReference type="Proteomes" id="UP001366060">
    <property type="component" value="Unassembled WGS sequence"/>
</dbReference>
<dbReference type="EMBL" id="JBAKBA010000002">
    <property type="protein sequence ID" value="MEL0657864.1"/>
    <property type="molecule type" value="Genomic_DNA"/>
</dbReference>
<comment type="caution">
    <text evidence="1">The sequence shown here is derived from an EMBL/GenBank/DDBJ whole genome shotgun (WGS) entry which is preliminary data.</text>
</comment>
<reference evidence="1 2" key="1">
    <citation type="submission" date="2024-02" db="EMBL/GenBank/DDBJ databases">
        <title>Bacteria isolated from the canopy kelp, Nereocystis luetkeana.</title>
        <authorList>
            <person name="Pfister C.A."/>
            <person name="Younker I.T."/>
            <person name="Light S.H."/>
        </authorList>
    </citation>
    <scope>NUCLEOTIDE SEQUENCE [LARGE SCALE GENOMIC DNA]</scope>
    <source>
        <strain evidence="1 2">TI.2.07</strain>
    </source>
</reference>
<dbReference type="InterPro" id="IPR011978">
    <property type="entry name" value="YgfB-like"/>
</dbReference>
<proteinExistence type="predicted"/>
<gene>
    <name evidence="1" type="ORF">V6255_01830</name>
</gene>
<protein>
    <submittedName>
        <fullName evidence="1">UPF0149 family protein</fullName>
    </submittedName>
</protein>
<evidence type="ECO:0000313" key="2">
    <source>
        <dbReference type="Proteomes" id="UP001366060"/>
    </source>
</evidence>
<dbReference type="NCBIfam" id="TIGR02292">
    <property type="entry name" value="ygfB_yecA"/>
    <property type="match status" value="1"/>
</dbReference>